<name>A0A6H2C064_DOLFA</name>
<evidence type="ECO:0000313" key="2">
    <source>
        <dbReference type="EMBL" id="QJB44690.1"/>
    </source>
</evidence>
<evidence type="ECO:0000313" key="3">
    <source>
        <dbReference type="Proteomes" id="UP000502433"/>
    </source>
</evidence>
<gene>
    <name evidence="2" type="ORF">HGD76_11380</name>
</gene>
<sequence>MLLRKLGSYSRKNPLDQAFRGLGKVVRTMLLLLFSSDNSIYVLY</sequence>
<reference evidence="2 3" key="1">
    <citation type="submission" date="2020-04" db="EMBL/GenBank/DDBJ databases">
        <title>Genome-Wide Identification of 5-Methylcytosine Sites in Bacterial Genomes By High-Throughput Sequencing of MspJI Restriction Fragments.</title>
        <authorList>
            <person name="Wu V."/>
        </authorList>
    </citation>
    <scope>NUCLEOTIDE SEQUENCE [LARGE SCALE GENOMIC DNA]</scope>
    <source>
        <strain evidence="2 3">CCAP 1403/13f</strain>
    </source>
</reference>
<dbReference type="KEGG" id="dfs:HGD76_11380"/>
<dbReference type="InterPro" id="IPR002513">
    <property type="entry name" value="Tn3_Tnp_DDE_dom"/>
</dbReference>
<dbReference type="GO" id="GO:0006313">
    <property type="term" value="P:DNA transposition"/>
    <property type="evidence" value="ECO:0007669"/>
    <property type="project" value="InterPro"/>
</dbReference>
<accession>A0A6H2C064</accession>
<feature type="domain" description="Tn3 transposase DDE" evidence="1">
    <location>
        <begin position="1"/>
        <end position="38"/>
    </location>
</feature>
<dbReference type="Pfam" id="PF01526">
    <property type="entry name" value="DDE_Tnp_Tn3"/>
    <property type="match status" value="1"/>
</dbReference>
<dbReference type="GO" id="GO:0004803">
    <property type="term" value="F:transposase activity"/>
    <property type="evidence" value="ECO:0007669"/>
    <property type="project" value="InterPro"/>
</dbReference>
<organism evidence="2 3">
    <name type="scientific">Dolichospermum flos-aquae CCAP 1403/13F</name>
    <dbReference type="NCBI Taxonomy" id="315271"/>
    <lineage>
        <taxon>Bacteria</taxon>
        <taxon>Bacillati</taxon>
        <taxon>Cyanobacteriota</taxon>
        <taxon>Cyanophyceae</taxon>
        <taxon>Nostocales</taxon>
        <taxon>Aphanizomenonaceae</taxon>
        <taxon>Dolichospermum</taxon>
    </lineage>
</organism>
<protein>
    <submittedName>
        <fullName evidence="2">Transposase</fullName>
    </submittedName>
</protein>
<reference evidence="2 3" key="2">
    <citation type="submission" date="2020-04" db="EMBL/GenBank/DDBJ databases">
        <authorList>
            <person name="Fomenkov A."/>
            <person name="Anton B.P."/>
            <person name="Roberts R.J."/>
        </authorList>
    </citation>
    <scope>NUCLEOTIDE SEQUENCE [LARGE SCALE GENOMIC DNA]</scope>
    <source>
        <strain evidence="2 3">CCAP 1403/13f</strain>
    </source>
</reference>
<dbReference type="AlphaFoldDB" id="A0A6H2C064"/>
<proteinExistence type="predicted"/>
<dbReference type="Proteomes" id="UP000502433">
    <property type="component" value="Chromosome"/>
</dbReference>
<evidence type="ECO:0000259" key="1">
    <source>
        <dbReference type="Pfam" id="PF01526"/>
    </source>
</evidence>
<dbReference type="EMBL" id="CP051206">
    <property type="protein sequence ID" value="QJB44690.1"/>
    <property type="molecule type" value="Genomic_DNA"/>
</dbReference>